<feature type="transmembrane region" description="Helical" evidence="1">
    <location>
        <begin position="278"/>
        <end position="296"/>
    </location>
</feature>
<keyword evidence="1" id="KW-1133">Transmembrane helix</keyword>
<reference evidence="3" key="1">
    <citation type="submission" date="2018-05" db="EMBL/GenBank/DDBJ databases">
        <authorList>
            <person name="Lanie J.A."/>
            <person name="Ng W.-L."/>
            <person name="Kazmierczak K.M."/>
            <person name="Andrzejewski T.M."/>
            <person name="Davidsen T.M."/>
            <person name="Wayne K.J."/>
            <person name="Tettelin H."/>
            <person name="Glass J.I."/>
            <person name="Rusch D."/>
            <person name="Podicherti R."/>
            <person name="Tsui H.-C.T."/>
            <person name="Winkler M.E."/>
        </authorList>
    </citation>
    <scope>NUCLEOTIDE SEQUENCE</scope>
</reference>
<dbReference type="InterPro" id="IPR000620">
    <property type="entry name" value="EamA_dom"/>
</dbReference>
<proteinExistence type="predicted"/>
<evidence type="ECO:0000256" key="1">
    <source>
        <dbReference type="SAM" id="Phobius"/>
    </source>
</evidence>
<dbReference type="Pfam" id="PF00892">
    <property type="entry name" value="EamA"/>
    <property type="match status" value="2"/>
</dbReference>
<feature type="transmembrane region" description="Helical" evidence="1">
    <location>
        <begin position="218"/>
        <end position="240"/>
    </location>
</feature>
<dbReference type="InterPro" id="IPR037185">
    <property type="entry name" value="EmrE-like"/>
</dbReference>
<feature type="transmembrane region" description="Helical" evidence="1">
    <location>
        <begin position="164"/>
        <end position="182"/>
    </location>
</feature>
<evidence type="ECO:0000259" key="2">
    <source>
        <dbReference type="Pfam" id="PF00892"/>
    </source>
</evidence>
<feature type="transmembrane region" description="Helical" evidence="1">
    <location>
        <begin position="47"/>
        <end position="66"/>
    </location>
</feature>
<dbReference type="GO" id="GO:0016020">
    <property type="term" value="C:membrane"/>
    <property type="evidence" value="ECO:0007669"/>
    <property type="project" value="InterPro"/>
</dbReference>
<accession>A0A381UUC3</accession>
<organism evidence="3">
    <name type="scientific">marine metagenome</name>
    <dbReference type="NCBI Taxonomy" id="408172"/>
    <lineage>
        <taxon>unclassified sequences</taxon>
        <taxon>metagenomes</taxon>
        <taxon>ecological metagenomes</taxon>
    </lineage>
</organism>
<gene>
    <name evidence="3" type="ORF">METZ01_LOCUS84185</name>
</gene>
<dbReference type="SUPFAM" id="SSF103481">
    <property type="entry name" value="Multidrug resistance efflux transporter EmrE"/>
    <property type="match status" value="2"/>
</dbReference>
<sequence>MNENFLINRFFKNRPKSYGNFLALIGVLILTPDTMVMRFSNLDRWPLMGWRGFLMGITLLIFWRFFQFSNEEKKISSIYNWQGIIVIFAFAINSVTFTLGIQETSVMVVLTAVATMPVFAAFLSVFLMKESQGWGGWATIIFAMVGVVIVVSDGNNAIGQPEGSTVLGAIYGCITASGLALAFTMVRKYRELEVIPAAAIGSLLSGIFGFLLSAEGTIFTAPVWTILTMGVLILPVSFGLISIAPRYTTSSIVSLVMLLEMVIGPFWVWIAIGERPSITMILGAFLVITVISFHIIRTQFYLKE</sequence>
<feature type="domain" description="EamA" evidence="2">
    <location>
        <begin position="18"/>
        <end position="151"/>
    </location>
</feature>
<dbReference type="PANTHER" id="PTHR22911">
    <property type="entry name" value="ACYL-MALONYL CONDENSING ENZYME-RELATED"/>
    <property type="match status" value="1"/>
</dbReference>
<feature type="transmembrane region" description="Helical" evidence="1">
    <location>
        <begin position="194"/>
        <end position="212"/>
    </location>
</feature>
<dbReference type="AlphaFoldDB" id="A0A381UUC3"/>
<keyword evidence="1" id="KW-0472">Membrane</keyword>
<evidence type="ECO:0000313" key="3">
    <source>
        <dbReference type="EMBL" id="SVA31331.1"/>
    </source>
</evidence>
<feature type="transmembrane region" description="Helical" evidence="1">
    <location>
        <begin position="134"/>
        <end position="152"/>
    </location>
</feature>
<dbReference type="EMBL" id="UINC01007085">
    <property type="protein sequence ID" value="SVA31331.1"/>
    <property type="molecule type" value="Genomic_DNA"/>
</dbReference>
<feature type="domain" description="EamA" evidence="2">
    <location>
        <begin position="167"/>
        <end position="291"/>
    </location>
</feature>
<feature type="transmembrane region" description="Helical" evidence="1">
    <location>
        <begin position="21"/>
        <end position="41"/>
    </location>
</feature>
<protein>
    <recommendedName>
        <fullName evidence="2">EamA domain-containing protein</fullName>
    </recommendedName>
</protein>
<feature type="transmembrane region" description="Helical" evidence="1">
    <location>
        <begin position="107"/>
        <end position="127"/>
    </location>
</feature>
<feature type="transmembrane region" description="Helical" evidence="1">
    <location>
        <begin position="252"/>
        <end position="272"/>
    </location>
</feature>
<name>A0A381UUC3_9ZZZZ</name>
<keyword evidence="1" id="KW-0812">Transmembrane</keyword>
<feature type="transmembrane region" description="Helical" evidence="1">
    <location>
        <begin position="78"/>
        <end position="101"/>
    </location>
</feature>